<protein>
    <submittedName>
        <fullName evidence="1">Uncharacterized protein</fullName>
    </submittedName>
</protein>
<proteinExistence type="predicted"/>
<dbReference type="Proteomes" id="UP000677244">
    <property type="component" value="Unassembled WGS sequence"/>
</dbReference>
<gene>
    <name evidence="1" type="ORF">J7I42_34720</name>
</gene>
<sequence>MNQHIELHIEELVLHGFTGYHASGIGNAVQREIARILYERGLPANMAIETNIDQLHAGSFILQPGGKAETIGNNIANTVYKGLAK</sequence>
<name>A0ABS3Z7R2_9BACT</name>
<keyword evidence="2" id="KW-1185">Reference proteome</keyword>
<accession>A0ABS3Z7R2</accession>
<dbReference type="EMBL" id="JAGHKO010000024">
    <property type="protein sequence ID" value="MBO9205496.1"/>
    <property type="molecule type" value="Genomic_DNA"/>
</dbReference>
<comment type="caution">
    <text evidence="1">The sequence shown here is derived from an EMBL/GenBank/DDBJ whole genome shotgun (WGS) entry which is preliminary data.</text>
</comment>
<evidence type="ECO:0000313" key="1">
    <source>
        <dbReference type="EMBL" id="MBO9205496.1"/>
    </source>
</evidence>
<dbReference type="RefSeq" id="WP_209145115.1">
    <property type="nucleotide sequence ID" value="NZ_JAGHKO010000024.1"/>
</dbReference>
<reference evidence="1 2" key="1">
    <citation type="submission" date="2021-03" db="EMBL/GenBank/DDBJ databases">
        <title>Assistant Professor.</title>
        <authorList>
            <person name="Huq M.A."/>
        </authorList>
    </citation>
    <scope>NUCLEOTIDE SEQUENCE [LARGE SCALE GENOMIC DNA]</scope>
    <source>
        <strain evidence="1 2">MAH-29</strain>
    </source>
</reference>
<evidence type="ECO:0000313" key="2">
    <source>
        <dbReference type="Proteomes" id="UP000677244"/>
    </source>
</evidence>
<organism evidence="1 2">
    <name type="scientific">Niastella soli</name>
    <dbReference type="NCBI Taxonomy" id="2821487"/>
    <lineage>
        <taxon>Bacteria</taxon>
        <taxon>Pseudomonadati</taxon>
        <taxon>Bacteroidota</taxon>
        <taxon>Chitinophagia</taxon>
        <taxon>Chitinophagales</taxon>
        <taxon>Chitinophagaceae</taxon>
        <taxon>Niastella</taxon>
    </lineage>
</organism>